<dbReference type="GO" id="GO:0006542">
    <property type="term" value="P:glutamine biosynthetic process"/>
    <property type="evidence" value="ECO:0007669"/>
    <property type="project" value="InterPro"/>
</dbReference>
<sequence>MYYTEEEVLDYVKEEDVKFVRLAYFDLSGKQKNATIMASELPRAFADGISFDASAIPNFEEANHSDLILYPDASTLSVLPWRPSAGKVIRMFCDIKHPDGTPYKKDCRYLLKTAAAKIKAECGIDLQFGTEFEFYLFKLDENGEPTKIPFDNAGYMDLAPEDKGENIRRNICFTLEQMGITPESSHHEEGPGQNEVDFRYSDSLTSADNASTFKWIVRTKAQESGLYADFSPKPLQDKPGCGMHINISCSDQSKTENIMAGILKHIEEITYYLNPTENSYQRLGESKAPKFICWGRENRSALLRIPADKNPRIEIRSPDPTCNPYIAFTLLIHAAIDGIKNNLRASEAATENLFDKEVAKKVSYKTIPDTLEEAKAIAENSEFVKGILC</sequence>
<dbReference type="EC" id="6.3.1.2" evidence="8"/>
<dbReference type="GO" id="GO:0004356">
    <property type="term" value="F:glutamine synthetase activity"/>
    <property type="evidence" value="ECO:0007669"/>
    <property type="project" value="UniProtKB-EC"/>
</dbReference>
<feature type="domain" description="GS catalytic" evidence="7">
    <location>
        <begin position="107"/>
        <end position="389"/>
    </location>
</feature>
<reference evidence="8 9" key="1">
    <citation type="submission" date="2020-08" db="EMBL/GenBank/DDBJ databases">
        <title>Genomic Encyclopedia of Type Strains, Phase IV (KMG-IV): sequencing the most valuable type-strain genomes for metagenomic binning, comparative biology and taxonomic classification.</title>
        <authorList>
            <person name="Goeker M."/>
        </authorList>
    </citation>
    <scope>NUCLEOTIDE SEQUENCE [LARGE SCALE GENOMIC DNA]</scope>
    <source>
        <strain evidence="8 9">DSM 103462</strain>
    </source>
</reference>
<dbReference type="RefSeq" id="WP_184656724.1">
    <property type="nucleotide sequence ID" value="NZ_JACHFQ010000001.1"/>
</dbReference>
<dbReference type="PANTHER" id="PTHR43785">
    <property type="entry name" value="GAMMA-GLUTAMYLPUTRESCINE SYNTHETASE"/>
    <property type="match status" value="1"/>
</dbReference>
<evidence type="ECO:0000256" key="2">
    <source>
        <dbReference type="ARBA" id="ARBA00022741"/>
    </source>
</evidence>
<keyword evidence="2" id="KW-0547">Nucleotide-binding</keyword>
<evidence type="ECO:0000256" key="3">
    <source>
        <dbReference type="ARBA" id="ARBA00022840"/>
    </source>
</evidence>
<protein>
    <submittedName>
        <fullName evidence="8">Glutamine synthetase</fullName>
        <ecNumber evidence="8">6.3.1.2</ecNumber>
    </submittedName>
</protein>
<keyword evidence="1 8" id="KW-0436">Ligase</keyword>
<dbReference type="AlphaFoldDB" id="A0A7W8G745"/>
<evidence type="ECO:0000313" key="9">
    <source>
        <dbReference type="Proteomes" id="UP000518887"/>
    </source>
</evidence>
<dbReference type="InterPro" id="IPR008147">
    <property type="entry name" value="Gln_synt_N"/>
</dbReference>
<evidence type="ECO:0000259" key="7">
    <source>
        <dbReference type="PROSITE" id="PS51987"/>
    </source>
</evidence>
<dbReference type="SUPFAM" id="SSF55931">
    <property type="entry name" value="Glutamine synthetase/guanido kinase"/>
    <property type="match status" value="1"/>
</dbReference>
<dbReference type="Pfam" id="PF00120">
    <property type="entry name" value="Gln-synt_C"/>
    <property type="match status" value="1"/>
</dbReference>
<dbReference type="EMBL" id="JACHFQ010000001">
    <property type="protein sequence ID" value="MBB5224946.1"/>
    <property type="molecule type" value="Genomic_DNA"/>
</dbReference>
<dbReference type="Proteomes" id="UP000518887">
    <property type="component" value="Unassembled WGS sequence"/>
</dbReference>
<dbReference type="SUPFAM" id="SSF54368">
    <property type="entry name" value="Glutamine synthetase, N-terminal domain"/>
    <property type="match status" value="1"/>
</dbReference>
<feature type="domain" description="GS beta-grasp" evidence="6">
    <location>
        <begin position="15"/>
        <end position="100"/>
    </location>
</feature>
<dbReference type="GO" id="GO:0005524">
    <property type="term" value="F:ATP binding"/>
    <property type="evidence" value="ECO:0007669"/>
    <property type="project" value="UniProtKB-KW"/>
</dbReference>
<evidence type="ECO:0000259" key="6">
    <source>
        <dbReference type="PROSITE" id="PS51986"/>
    </source>
</evidence>
<gene>
    <name evidence="8" type="ORF">HNP76_000286</name>
</gene>
<evidence type="ECO:0000313" key="8">
    <source>
        <dbReference type="EMBL" id="MBB5224946.1"/>
    </source>
</evidence>
<dbReference type="PANTHER" id="PTHR43785:SF12">
    <property type="entry name" value="TYPE-1 GLUTAMINE SYNTHETASE 2"/>
    <property type="match status" value="1"/>
</dbReference>
<keyword evidence="9" id="KW-1185">Reference proteome</keyword>
<proteinExistence type="inferred from homology"/>
<dbReference type="SMART" id="SM01230">
    <property type="entry name" value="Gln-synt_C"/>
    <property type="match status" value="1"/>
</dbReference>
<dbReference type="InterPro" id="IPR014746">
    <property type="entry name" value="Gln_synth/guanido_kin_cat_dom"/>
</dbReference>
<accession>A0A7W8G745</accession>
<comment type="caution">
    <text evidence="8">The sequence shown here is derived from an EMBL/GenBank/DDBJ whole genome shotgun (WGS) entry which is preliminary data.</text>
</comment>
<evidence type="ECO:0000256" key="5">
    <source>
        <dbReference type="RuleBase" id="RU000384"/>
    </source>
</evidence>
<comment type="similarity">
    <text evidence="4 5">Belongs to the glutamine synthetase family.</text>
</comment>
<dbReference type="InterPro" id="IPR008146">
    <property type="entry name" value="Gln_synth_cat_dom"/>
</dbReference>
<dbReference type="PROSITE" id="PS51987">
    <property type="entry name" value="GS_CATALYTIC"/>
    <property type="match status" value="1"/>
</dbReference>
<organism evidence="8 9">
    <name type="scientific">Treponema ruminis</name>
    <dbReference type="NCBI Taxonomy" id="744515"/>
    <lineage>
        <taxon>Bacteria</taxon>
        <taxon>Pseudomonadati</taxon>
        <taxon>Spirochaetota</taxon>
        <taxon>Spirochaetia</taxon>
        <taxon>Spirochaetales</taxon>
        <taxon>Treponemataceae</taxon>
        <taxon>Treponema</taxon>
    </lineage>
</organism>
<dbReference type="Gene3D" id="3.30.590.10">
    <property type="entry name" value="Glutamine synthetase/guanido kinase, catalytic domain"/>
    <property type="match status" value="1"/>
</dbReference>
<name>A0A7W8G745_9SPIR</name>
<keyword evidence="3" id="KW-0067">ATP-binding</keyword>
<dbReference type="PROSITE" id="PS51986">
    <property type="entry name" value="GS_BETA_GRASP"/>
    <property type="match status" value="1"/>
</dbReference>
<evidence type="ECO:0000256" key="4">
    <source>
        <dbReference type="PROSITE-ProRule" id="PRU01330"/>
    </source>
</evidence>
<dbReference type="Gene3D" id="3.10.20.70">
    <property type="entry name" value="Glutamine synthetase, N-terminal domain"/>
    <property type="match status" value="1"/>
</dbReference>
<dbReference type="InterPro" id="IPR036651">
    <property type="entry name" value="Gln_synt_N_sf"/>
</dbReference>
<evidence type="ECO:0000256" key="1">
    <source>
        <dbReference type="ARBA" id="ARBA00022598"/>
    </source>
</evidence>
<dbReference type="Pfam" id="PF03951">
    <property type="entry name" value="Gln-synt_N"/>
    <property type="match status" value="1"/>
</dbReference>